<dbReference type="PANTHER" id="PTHR30365:SF15">
    <property type="entry name" value="CYTOCHROME BD UBIQUINOL OXIDASE SUBUNIT 1"/>
    <property type="match status" value="1"/>
</dbReference>
<feature type="transmembrane region" description="Helical" evidence="12">
    <location>
        <begin position="181"/>
        <end position="205"/>
    </location>
</feature>
<evidence type="ECO:0000256" key="7">
    <source>
        <dbReference type="ARBA" id="ARBA00022723"/>
    </source>
</evidence>
<organism evidence="13 14">
    <name type="scientific">Nonomuraea typhae</name>
    <dbReference type="NCBI Taxonomy" id="2603600"/>
    <lineage>
        <taxon>Bacteria</taxon>
        <taxon>Bacillati</taxon>
        <taxon>Actinomycetota</taxon>
        <taxon>Actinomycetes</taxon>
        <taxon>Streptosporangiales</taxon>
        <taxon>Streptosporangiaceae</taxon>
        <taxon>Nonomuraea</taxon>
    </lineage>
</organism>
<protein>
    <submittedName>
        <fullName evidence="13">Cytochrome ubiquinol oxidase subunit I</fullName>
    </submittedName>
</protein>
<feature type="transmembrane region" description="Helical" evidence="12">
    <location>
        <begin position="321"/>
        <end position="340"/>
    </location>
</feature>
<evidence type="ECO:0000256" key="4">
    <source>
        <dbReference type="ARBA" id="ARBA00022475"/>
    </source>
</evidence>
<dbReference type="Proteomes" id="UP001612741">
    <property type="component" value="Unassembled WGS sequence"/>
</dbReference>
<evidence type="ECO:0000256" key="5">
    <source>
        <dbReference type="ARBA" id="ARBA00022617"/>
    </source>
</evidence>
<dbReference type="EMBL" id="JBITGY010000003">
    <property type="protein sequence ID" value="MFI6498560.1"/>
    <property type="molecule type" value="Genomic_DNA"/>
</dbReference>
<keyword evidence="9 12" id="KW-1133">Transmembrane helix</keyword>
<feature type="transmembrane region" description="Helical" evidence="12">
    <location>
        <begin position="53"/>
        <end position="71"/>
    </location>
</feature>
<keyword evidence="10 12" id="KW-0408">Iron</keyword>
<keyword evidence="6 12" id="KW-0812">Transmembrane</keyword>
<evidence type="ECO:0000256" key="9">
    <source>
        <dbReference type="ARBA" id="ARBA00022989"/>
    </source>
</evidence>
<keyword evidence="14" id="KW-1185">Reference proteome</keyword>
<dbReference type="PANTHER" id="PTHR30365">
    <property type="entry name" value="CYTOCHROME D UBIQUINOL OXIDASE"/>
    <property type="match status" value="1"/>
</dbReference>
<evidence type="ECO:0000256" key="12">
    <source>
        <dbReference type="PIRNR" id="PIRNR006446"/>
    </source>
</evidence>
<dbReference type="InterPro" id="IPR002585">
    <property type="entry name" value="Cyt-d_ubiquinol_oxidase_su_1"/>
</dbReference>
<evidence type="ECO:0000256" key="2">
    <source>
        <dbReference type="ARBA" id="ARBA00009819"/>
    </source>
</evidence>
<feature type="transmembrane region" description="Helical" evidence="12">
    <location>
        <begin position="217"/>
        <end position="237"/>
    </location>
</feature>
<dbReference type="PIRSF" id="PIRSF006446">
    <property type="entry name" value="Cyt_quinol_oxidase_1"/>
    <property type="match status" value="1"/>
</dbReference>
<feature type="transmembrane region" description="Helical" evidence="12">
    <location>
        <begin position="127"/>
        <end position="150"/>
    </location>
</feature>
<evidence type="ECO:0000256" key="1">
    <source>
        <dbReference type="ARBA" id="ARBA00004651"/>
    </source>
</evidence>
<feature type="transmembrane region" description="Helical" evidence="12">
    <location>
        <begin position="289"/>
        <end position="309"/>
    </location>
</feature>
<evidence type="ECO:0000256" key="3">
    <source>
        <dbReference type="ARBA" id="ARBA00022448"/>
    </source>
</evidence>
<feature type="transmembrane region" description="Helical" evidence="12">
    <location>
        <begin position="20"/>
        <end position="41"/>
    </location>
</feature>
<keyword evidence="5 12" id="KW-0349">Heme</keyword>
<accession>A0ABW7YSK3</accession>
<keyword evidence="3 12" id="KW-0813">Transport</keyword>
<sequence length="420" mass="46537">MDNLLLSRLQFATTTSIHFLFVTLTLGLVLFVAGMQTMYVITGNPVYRRMTKFWGKIYVVNYAVGIVTGLVMEFQFGLNWSGLSKVTGNVFGVPLALETVIAFFAEATFLGMWIFGWDRIRRGVHLALIWLVALTAYVSTFWIMVANAFLQHPVGYEIRGDQAYLTDFGALLTNSSLTDTLLHVISAAVLAGGLFVAGVSAWHFIKRTTEADLFRRSMRWGLITAVIGALGVIHWGFLQEVVIEQNQPAKLARLHPEPGSLAAVQQALAQQFGPGDWAPPSWIAVPYQIMMNSSFLMLLVLLVLVVLLFRNWVVRLRVPLYVLVAMVPLPFVAVIAGWLVREVGRQPWTVYGLLTTEKAVSDLPAAVVLISFVGFTLVLGTLAVVDYLLIVRFVRKGPDDELFGSTLDRVSAERAGVHTF</sequence>
<keyword evidence="11 12" id="KW-0472">Membrane</keyword>
<feature type="transmembrane region" description="Helical" evidence="12">
    <location>
        <begin position="363"/>
        <end position="389"/>
    </location>
</feature>
<keyword evidence="4 12" id="KW-1003">Cell membrane</keyword>
<feature type="transmembrane region" description="Helical" evidence="12">
    <location>
        <begin position="91"/>
        <end position="115"/>
    </location>
</feature>
<dbReference type="RefSeq" id="WP_397081797.1">
    <property type="nucleotide sequence ID" value="NZ_JBITGY010000003.1"/>
</dbReference>
<evidence type="ECO:0000256" key="8">
    <source>
        <dbReference type="ARBA" id="ARBA00022982"/>
    </source>
</evidence>
<dbReference type="Pfam" id="PF01654">
    <property type="entry name" value="Cyt_bd_oxida_I"/>
    <property type="match status" value="2"/>
</dbReference>
<proteinExistence type="inferred from homology"/>
<evidence type="ECO:0000313" key="14">
    <source>
        <dbReference type="Proteomes" id="UP001612741"/>
    </source>
</evidence>
<evidence type="ECO:0000256" key="11">
    <source>
        <dbReference type="ARBA" id="ARBA00023136"/>
    </source>
</evidence>
<reference evidence="13 14" key="1">
    <citation type="submission" date="2024-10" db="EMBL/GenBank/DDBJ databases">
        <title>The Natural Products Discovery Center: Release of the First 8490 Sequenced Strains for Exploring Actinobacteria Biosynthetic Diversity.</title>
        <authorList>
            <person name="Kalkreuter E."/>
            <person name="Kautsar S.A."/>
            <person name="Yang D."/>
            <person name="Bader C.D."/>
            <person name="Teijaro C.N."/>
            <person name="Fluegel L."/>
            <person name="Davis C.M."/>
            <person name="Simpson J.R."/>
            <person name="Lauterbach L."/>
            <person name="Steele A.D."/>
            <person name="Gui C."/>
            <person name="Meng S."/>
            <person name="Li G."/>
            <person name="Viehrig K."/>
            <person name="Ye F."/>
            <person name="Su P."/>
            <person name="Kiefer A.F."/>
            <person name="Nichols A."/>
            <person name="Cepeda A.J."/>
            <person name="Yan W."/>
            <person name="Fan B."/>
            <person name="Jiang Y."/>
            <person name="Adhikari A."/>
            <person name="Zheng C.-J."/>
            <person name="Schuster L."/>
            <person name="Cowan T.M."/>
            <person name="Smanski M.J."/>
            <person name="Chevrette M.G."/>
            <person name="De Carvalho L.P.S."/>
            <person name="Shen B."/>
        </authorList>
    </citation>
    <scope>NUCLEOTIDE SEQUENCE [LARGE SCALE GENOMIC DNA]</scope>
    <source>
        <strain evidence="13 14">NPDC050545</strain>
    </source>
</reference>
<gene>
    <name evidence="13" type="ORF">ACIBG2_14300</name>
</gene>
<keyword evidence="7 12" id="KW-0479">Metal-binding</keyword>
<evidence type="ECO:0000313" key="13">
    <source>
        <dbReference type="EMBL" id="MFI6498560.1"/>
    </source>
</evidence>
<evidence type="ECO:0000256" key="6">
    <source>
        <dbReference type="ARBA" id="ARBA00022692"/>
    </source>
</evidence>
<keyword evidence="8 12" id="KW-0249">Electron transport</keyword>
<name>A0ABW7YSK3_9ACTN</name>
<evidence type="ECO:0000256" key="10">
    <source>
        <dbReference type="ARBA" id="ARBA00023004"/>
    </source>
</evidence>
<comment type="subcellular location">
    <subcellularLocation>
        <location evidence="1">Cell membrane</location>
        <topology evidence="1">Multi-pass membrane protein</topology>
    </subcellularLocation>
</comment>
<comment type="similarity">
    <text evidence="2 12">Belongs to the cytochrome ubiquinol oxidase subunit 1 family.</text>
</comment>
<comment type="caution">
    <text evidence="13">The sequence shown here is derived from an EMBL/GenBank/DDBJ whole genome shotgun (WGS) entry which is preliminary data.</text>
</comment>